<protein>
    <submittedName>
        <fullName evidence="1">Uncharacterized protein</fullName>
    </submittedName>
</protein>
<feature type="non-terminal residue" evidence="1">
    <location>
        <position position="76"/>
    </location>
</feature>
<dbReference type="AlphaFoldDB" id="A0A382J4S2"/>
<gene>
    <name evidence="1" type="ORF">METZ01_LOCUS258685</name>
</gene>
<sequence>MAHKNLIHNRCFTAQAFTLMLFLIWADNVLGAPPPPISTDRILQTNSPDILQPGYHQLETGFYSYETDKENNIKSK</sequence>
<proteinExistence type="predicted"/>
<accession>A0A382J4S2</accession>
<organism evidence="1">
    <name type="scientific">marine metagenome</name>
    <dbReference type="NCBI Taxonomy" id="408172"/>
    <lineage>
        <taxon>unclassified sequences</taxon>
        <taxon>metagenomes</taxon>
        <taxon>ecological metagenomes</taxon>
    </lineage>
</organism>
<dbReference type="EMBL" id="UINC01071142">
    <property type="protein sequence ID" value="SVC05831.1"/>
    <property type="molecule type" value="Genomic_DNA"/>
</dbReference>
<name>A0A382J4S2_9ZZZZ</name>
<evidence type="ECO:0000313" key="1">
    <source>
        <dbReference type="EMBL" id="SVC05831.1"/>
    </source>
</evidence>
<reference evidence="1" key="1">
    <citation type="submission" date="2018-05" db="EMBL/GenBank/DDBJ databases">
        <authorList>
            <person name="Lanie J.A."/>
            <person name="Ng W.-L."/>
            <person name="Kazmierczak K.M."/>
            <person name="Andrzejewski T.M."/>
            <person name="Davidsen T.M."/>
            <person name="Wayne K.J."/>
            <person name="Tettelin H."/>
            <person name="Glass J.I."/>
            <person name="Rusch D."/>
            <person name="Podicherti R."/>
            <person name="Tsui H.-C.T."/>
            <person name="Winkler M.E."/>
        </authorList>
    </citation>
    <scope>NUCLEOTIDE SEQUENCE</scope>
</reference>